<comment type="caution">
    <text evidence="1">The sequence shown here is derived from an EMBL/GenBank/DDBJ whole genome shotgun (WGS) entry which is preliminary data.</text>
</comment>
<dbReference type="AlphaFoldDB" id="A0AAW5EI80"/>
<accession>A0AAW5EI80</accession>
<sequence>VSNVNLRQELQSIDLSFSHLGQISQKSKSVLQNVSKGYIDTYKVDKIDQNGTLWQVEISAFKSLYQNDNKPKLVILNDKNKEESYLKRALYDAFSQDENFTLLEREHDFKDENKIIKSEDGSREESYKLGNVLGADYI</sequence>
<feature type="non-terminal residue" evidence="1">
    <location>
        <position position="138"/>
    </location>
</feature>
<dbReference type="RefSeq" id="WP_240381433.1">
    <property type="nucleotide sequence ID" value="NZ_JAJUOL010000039.1"/>
</dbReference>
<protein>
    <submittedName>
        <fullName evidence="1">Uncharacterized protein</fullName>
    </submittedName>
</protein>
<evidence type="ECO:0000313" key="2">
    <source>
        <dbReference type="Proteomes" id="UP001199644"/>
    </source>
</evidence>
<dbReference type="EMBL" id="JAJUOL010000039">
    <property type="protein sequence ID" value="MCH3852373.1"/>
    <property type="molecule type" value="Genomic_DNA"/>
</dbReference>
<evidence type="ECO:0000313" key="1">
    <source>
        <dbReference type="EMBL" id="MCH3852373.1"/>
    </source>
</evidence>
<gene>
    <name evidence="1" type="ORF">LZC39_09745</name>
</gene>
<feature type="non-terminal residue" evidence="1">
    <location>
        <position position="1"/>
    </location>
</feature>
<name>A0AAW5EI80_CAMJU</name>
<proteinExistence type="predicted"/>
<dbReference type="Proteomes" id="UP001199644">
    <property type="component" value="Unassembled WGS sequence"/>
</dbReference>
<reference evidence="1" key="1">
    <citation type="submission" date="2021-12" db="EMBL/GenBank/DDBJ databases">
        <title>Prevalence of phenicol resistance gene fexA in Campylobacter isolated from poultry supply chain.</title>
        <authorList>
            <person name="Tang B."/>
            <person name="Zheng X."/>
            <person name="Lin J."/>
            <person name="Lin R."/>
            <person name="Yang H."/>
            <person name="Shen Z."/>
            <person name="Xia F."/>
        </authorList>
    </citation>
    <scope>NUCLEOTIDE SEQUENCE</scope>
    <source>
        <strain evidence="1">CJHN2011004</strain>
    </source>
</reference>
<organism evidence="1 2">
    <name type="scientific">Campylobacter jejuni</name>
    <dbReference type="NCBI Taxonomy" id="197"/>
    <lineage>
        <taxon>Bacteria</taxon>
        <taxon>Pseudomonadati</taxon>
        <taxon>Campylobacterota</taxon>
        <taxon>Epsilonproteobacteria</taxon>
        <taxon>Campylobacterales</taxon>
        <taxon>Campylobacteraceae</taxon>
        <taxon>Campylobacter</taxon>
    </lineage>
</organism>